<reference evidence="2" key="1">
    <citation type="submission" date="2021-03" db="EMBL/GenBank/DDBJ databases">
        <title>Draft genome sequence of rust myrtle Austropuccinia psidii MF-1, a brazilian biotype.</title>
        <authorList>
            <person name="Quecine M.C."/>
            <person name="Pachon D.M.R."/>
            <person name="Bonatelli M.L."/>
            <person name="Correr F.H."/>
            <person name="Franceschini L.M."/>
            <person name="Leite T.F."/>
            <person name="Margarido G.R.A."/>
            <person name="Almeida C.A."/>
            <person name="Ferrarezi J.A."/>
            <person name="Labate C.A."/>
        </authorList>
    </citation>
    <scope>NUCLEOTIDE SEQUENCE</scope>
    <source>
        <strain evidence="2">MF-1</strain>
    </source>
</reference>
<name>A0A9Q3BE42_9BASI</name>
<dbReference type="AlphaFoldDB" id="A0A9Q3BE42"/>
<dbReference type="SUPFAM" id="SSF56672">
    <property type="entry name" value="DNA/RNA polymerases"/>
    <property type="match status" value="1"/>
</dbReference>
<dbReference type="InterPro" id="IPR043502">
    <property type="entry name" value="DNA/RNA_pol_sf"/>
</dbReference>
<dbReference type="InterPro" id="IPR053134">
    <property type="entry name" value="RNA-dir_DNA_polymerase"/>
</dbReference>
<evidence type="ECO:0000313" key="2">
    <source>
        <dbReference type="EMBL" id="MBW0463290.1"/>
    </source>
</evidence>
<evidence type="ECO:0000313" key="3">
    <source>
        <dbReference type="Proteomes" id="UP000765509"/>
    </source>
</evidence>
<dbReference type="InterPro" id="IPR043128">
    <property type="entry name" value="Rev_trsase/Diguanyl_cyclase"/>
</dbReference>
<dbReference type="PANTHER" id="PTHR24559:SF444">
    <property type="entry name" value="REVERSE TRANSCRIPTASE DOMAIN-CONTAINING PROTEIN"/>
    <property type="match status" value="1"/>
</dbReference>
<dbReference type="InterPro" id="IPR000477">
    <property type="entry name" value="RT_dom"/>
</dbReference>
<dbReference type="EMBL" id="AVOT02000519">
    <property type="protein sequence ID" value="MBW0463290.1"/>
    <property type="molecule type" value="Genomic_DNA"/>
</dbReference>
<dbReference type="Proteomes" id="UP000765509">
    <property type="component" value="Unassembled WGS sequence"/>
</dbReference>
<evidence type="ECO:0000259" key="1">
    <source>
        <dbReference type="Pfam" id="PF00078"/>
    </source>
</evidence>
<dbReference type="Pfam" id="PF00078">
    <property type="entry name" value="RVT_1"/>
    <property type="match status" value="1"/>
</dbReference>
<dbReference type="OrthoDB" id="6776860at2759"/>
<comment type="caution">
    <text evidence="2">The sequence shown here is derived from an EMBL/GenBank/DDBJ whole genome shotgun (WGS) entry which is preliminary data.</text>
</comment>
<accession>A0A9Q3BE42</accession>
<organism evidence="2 3">
    <name type="scientific">Austropuccinia psidii MF-1</name>
    <dbReference type="NCBI Taxonomy" id="1389203"/>
    <lineage>
        <taxon>Eukaryota</taxon>
        <taxon>Fungi</taxon>
        <taxon>Dikarya</taxon>
        <taxon>Basidiomycota</taxon>
        <taxon>Pucciniomycotina</taxon>
        <taxon>Pucciniomycetes</taxon>
        <taxon>Pucciniales</taxon>
        <taxon>Sphaerophragmiaceae</taxon>
        <taxon>Austropuccinia</taxon>
    </lineage>
</organism>
<dbReference type="PANTHER" id="PTHR24559">
    <property type="entry name" value="TRANSPOSON TY3-I GAG-POL POLYPROTEIN"/>
    <property type="match status" value="1"/>
</dbReference>
<protein>
    <recommendedName>
        <fullName evidence="1">Reverse transcriptase domain-containing protein</fullName>
    </recommendedName>
</protein>
<gene>
    <name evidence="2" type="ORF">O181_003005</name>
</gene>
<dbReference type="Gene3D" id="3.30.70.270">
    <property type="match status" value="1"/>
</dbReference>
<keyword evidence="3" id="KW-1185">Reference proteome</keyword>
<proteinExistence type="predicted"/>
<sequence length="210" mass="24616">MRQDLIDVLYKYNNGFALDNEPFGPIRWNEVDITLNIDRPYPPVPRRPAYTESPRAREALEKHIQELIKFDLLKTVGHNEEVEVTTSFIVSWDNYESRMVGYFRYLNTYTVPDRYLIPRLGENFQQLSKSKYINSVDVLKGFNQNILMPKAKKLLQIITHCGIYGYLRVPFGIKNSLSHYQIMMNTIFPTKLSEGWLIIHIHDIIICSDS</sequence>
<dbReference type="Gene3D" id="3.10.10.10">
    <property type="entry name" value="HIV Type 1 Reverse Transcriptase, subunit A, domain 1"/>
    <property type="match status" value="1"/>
</dbReference>
<feature type="domain" description="Reverse transcriptase" evidence="1">
    <location>
        <begin position="98"/>
        <end position="208"/>
    </location>
</feature>